<dbReference type="Pfam" id="PF01315">
    <property type="entry name" value="Ald_Xan_dh_C"/>
    <property type="match status" value="1"/>
</dbReference>
<dbReference type="PROSITE" id="PS00197">
    <property type="entry name" value="2FE2S_FER_1"/>
    <property type="match status" value="1"/>
</dbReference>
<comment type="similarity">
    <text evidence="1">Belongs to the xanthine dehydrogenase family.</text>
</comment>
<gene>
    <name evidence="8" type="primary">xdhA</name>
    <name evidence="8" type="ORF">MPOCJGCO_1555</name>
</gene>
<dbReference type="PANTHER" id="PTHR11908:SF132">
    <property type="entry name" value="ALDEHYDE OXIDASE 1-RELATED"/>
    <property type="match status" value="1"/>
</dbReference>
<evidence type="ECO:0000256" key="1">
    <source>
        <dbReference type="ARBA" id="ARBA00006849"/>
    </source>
</evidence>
<dbReference type="RefSeq" id="WP_238182037.1">
    <property type="nucleotide sequence ID" value="NZ_BPRB01000079.1"/>
</dbReference>
<dbReference type="InterPro" id="IPR037165">
    <property type="entry name" value="AldOxase/xan_DH_Mopterin-bd_sf"/>
</dbReference>
<evidence type="ECO:0000256" key="2">
    <source>
        <dbReference type="ARBA" id="ARBA00022505"/>
    </source>
</evidence>
<dbReference type="EMBL" id="BPRB01000079">
    <property type="protein sequence ID" value="GJE59462.1"/>
    <property type="molecule type" value="Genomic_DNA"/>
</dbReference>
<keyword evidence="9" id="KW-1185">Reference proteome</keyword>
<feature type="compositionally biased region" description="Basic and acidic residues" evidence="6">
    <location>
        <begin position="303"/>
        <end position="312"/>
    </location>
</feature>
<dbReference type="InterPro" id="IPR001041">
    <property type="entry name" value="2Fe-2S_ferredoxin-type"/>
</dbReference>
<keyword evidence="3" id="KW-0479">Metal-binding</keyword>
<dbReference type="Gene3D" id="3.10.20.30">
    <property type="match status" value="1"/>
</dbReference>
<dbReference type="Pfam" id="PF01799">
    <property type="entry name" value="Fer2_2"/>
    <property type="match status" value="1"/>
</dbReference>
<dbReference type="Proteomes" id="UP001055057">
    <property type="component" value="Unassembled WGS sequence"/>
</dbReference>
<dbReference type="InterPro" id="IPR036010">
    <property type="entry name" value="2Fe-2S_ferredoxin-like_sf"/>
</dbReference>
<dbReference type="InterPro" id="IPR008274">
    <property type="entry name" value="AldOxase/xan_DH_MoCoBD1"/>
</dbReference>
<dbReference type="InterPro" id="IPR036884">
    <property type="entry name" value="2Fe-2S-bd_dom_sf"/>
</dbReference>
<dbReference type="Pfam" id="PF20256">
    <property type="entry name" value="MoCoBD_2"/>
    <property type="match status" value="1"/>
</dbReference>
<sequence length="916" mass="96681">MILTVNGQAREAAPRPGQCLRTLLRELGWFGVKKGCDAGDCGACTVHLDGEAVHACLLPAFKAEGRAVTTIEGLAGPCAPGSGPPEHFHPMQEAFLDAQGFQCGFCTPGMIMTAAALDQGQRQDLGTALKGNLCRCTGYRAIRDAVAGTAWAEAPQTCREPVGRNLRAPAAMGVVSGTVPYTLDVAMQGLLHLKVLRSPHAHARILRIEREAALRLPGVVAVFTHADVPGRRFSTGRHENPADDAPDTLILDPVVRFVGQRVAAVLAESEAAAEAGIEALVVTYAPRPALLDPRLALRPDAPPVHDPRDREPPPPGADAPPLSSHPNLAAQARGAVGDVEAGFAEADLIHEAEYVSQRVQHAHLETHGAIGWLDADGRLVLRSSTQVPFLTRDALCALFDLGRDRVRVLCGRVGGGFGGKQEMLTEDLVALAVLRTGRPVQWEMTRQEQFTATTTRHPMRVRVKMGARLDGTLTAIALTVLANTGAYANHAGGVLHHGCNECIAAYHCPNKRVEGTSVYTHTMPAGAFRGYGLSQTIFAVESAIDELARGLGIDPFAMRRRNAVRPGDPMVATSLEPHDVEYGSYGLDQCLDLAQAALAEDRSAPPPGPDWLIGQGMAMAMIDTIPPRGHFAHARIRLDADGTYALAVGTAEFGNGTSTVHAQLAAQVLGTTPDRIRLIQADTDAVAHDTGAYGSTGTVVAGQANLRAATALAQALTAEAAARMGVEAAACRLSHEGVETPAGPVPLSALAPMEMRAEADGSPRSVAFNVQAFRVAVHPGNGEVRILASIQAVDAGVVINPMQCRGQVEGGVAQALGAALYEDYRFDADGAVTTQTFRDYHIPACADVPDTRVLFADTYDRIGPLGAKSMSESPYNPVAPALANAIRDATGARLTATPFAPDRIFRAVMEAVAARR</sequence>
<evidence type="ECO:0000256" key="5">
    <source>
        <dbReference type="ARBA" id="ARBA00023004"/>
    </source>
</evidence>
<keyword evidence="5" id="KW-0408">Iron</keyword>
<dbReference type="PROSITE" id="PS51085">
    <property type="entry name" value="2FE2S_FER_2"/>
    <property type="match status" value="1"/>
</dbReference>
<dbReference type="SUPFAM" id="SSF56003">
    <property type="entry name" value="Molybdenum cofactor-binding domain"/>
    <property type="match status" value="1"/>
</dbReference>
<dbReference type="SMART" id="SM01008">
    <property type="entry name" value="Ald_Xan_dh_C"/>
    <property type="match status" value="1"/>
</dbReference>
<organism evidence="8 9">
    <name type="scientific">Methylobacterium trifolii</name>
    <dbReference type="NCBI Taxonomy" id="1003092"/>
    <lineage>
        <taxon>Bacteria</taxon>
        <taxon>Pseudomonadati</taxon>
        <taxon>Pseudomonadota</taxon>
        <taxon>Alphaproteobacteria</taxon>
        <taxon>Hyphomicrobiales</taxon>
        <taxon>Methylobacteriaceae</taxon>
        <taxon>Methylobacterium</taxon>
    </lineage>
</organism>
<dbReference type="InterPro" id="IPR036856">
    <property type="entry name" value="Ald_Oxase/Xan_DH_a/b_sf"/>
</dbReference>
<reference evidence="8" key="1">
    <citation type="journal article" date="2021" name="Front. Microbiol.">
        <title>Comprehensive Comparative Genomics and Phenotyping of Methylobacterium Species.</title>
        <authorList>
            <person name="Alessa O."/>
            <person name="Ogura Y."/>
            <person name="Fujitani Y."/>
            <person name="Takami H."/>
            <person name="Hayashi T."/>
            <person name="Sahin N."/>
            <person name="Tani A."/>
        </authorList>
    </citation>
    <scope>NUCLEOTIDE SEQUENCE</scope>
    <source>
        <strain evidence="8">DSM 23632</strain>
    </source>
</reference>
<keyword evidence="4" id="KW-0560">Oxidoreductase</keyword>
<dbReference type="Gene3D" id="3.30.365.10">
    <property type="entry name" value="Aldehyde oxidase/xanthine dehydrogenase, molybdopterin binding domain"/>
    <property type="match status" value="4"/>
</dbReference>
<feature type="region of interest" description="Disordered" evidence="6">
    <location>
        <begin position="295"/>
        <end position="327"/>
    </location>
</feature>
<dbReference type="InterPro" id="IPR006058">
    <property type="entry name" value="2Fe2S_fd_BS"/>
</dbReference>
<dbReference type="Pfam" id="PF02738">
    <property type="entry name" value="MoCoBD_1"/>
    <property type="match status" value="1"/>
</dbReference>
<evidence type="ECO:0000256" key="4">
    <source>
        <dbReference type="ARBA" id="ARBA00023002"/>
    </source>
</evidence>
<keyword evidence="2" id="KW-0500">Molybdenum</keyword>
<dbReference type="InterPro" id="IPR046867">
    <property type="entry name" value="AldOxase/xan_DH_MoCoBD2"/>
</dbReference>
<dbReference type="PANTHER" id="PTHR11908">
    <property type="entry name" value="XANTHINE DEHYDROGENASE"/>
    <property type="match status" value="1"/>
</dbReference>
<dbReference type="Pfam" id="PF00111">
    <property type="entry name" value="Fer2"/>
    <property type="match status" value="1"/>
</dbReference>
<dbReference type="Gene3D" id="1.10.150.120">
    <property type="entry name" value="[2Fe-2S]-binding domain"/>
    <property type="match status" value="1"/>
</dbReference>
<feature type="domain" description="2Fe-2S ferredoxin-type" evidence="7">
    <location>
        <begin position="1"/>
        <end position="74"/>
    </location>
</feature>
<evidence type="ECO:0000313" key="8">
    <source>
        <dbReference type="EMBL" id="GJE59462.1"/>
    </source>
</evidence>
<accession>A0ABQ4TXA9</accession>
<proteinExistence type="inferred from homology"/>
<reference evidence="8" key="2">
    <citation type="submission" date="2021-08" db="EMBL/GenBank/DDBJ databases">
        <authorList>
            <person name="Tani A."/>
            <person name="Ola A."/>
            <person name="Ogura Y."/>
            <person name="Katsura K."/>
            <person name="Hayashi T."/>
        </authorList>
    </citation>
    <scope>NUCLEOTIDE SEQUENCE</scope>
    <source>
        <strain evidence="8">DSM 23632</strain>
    </source>
</reference>
<protein>
    <submittedName>
        <fullName evidence="8">Xanthine dehydrogenase molybdenum-binding subunit XdhA</fullName>
    </submittedName>
</protein>
<evidence type="ECO:0000256" key="3">
    <source>
        <dbReference type="ARBA" id="ARBA00022723"/>
    </source>
</evidence>
<dbReference type="InterPro" id="IPR002888">
    <property type="entry name" value="2Fe-2S-bd"/>
</dbReference>
<dbReference type="InterPro" id="IPR000674">
    <property type="entry name" value="Ald_Oxase/Xan_DH_a/b"/>
</dbReference>
<dbReference type="SUPFAM" id="SSF54292">
    <property type="entry name" value="2Fe-2S ferredoxin-like"/>
    <property type="match status" value="1"/>
</dbReference>
<evidence type="ECO:0000313" key="9">
    <source>
        <dbReference type="Proteomes" id="UP001055057"/>
    </source>
</evidence>
<name>A0ABQ4TXA9_9HYPH</name>
<dbReference type="SUPFAM" id="SSF47741">
    <property type="entry name" value="CO dehydrogenase ISP C-domain like"/>
    <property type="match status" value="1"/>
</dbReference>
<dbReference type="CDD" id="cd00207">
    <property type="entry name" value="fer2"/>
    <property type="match status" value="1"/>
</dbReference>
<dbReference type="InterPro" id="IPR012675">
    <property type="entry name" value="Beta-grasp_dom_sf"/>
</dbReference>
<dbReference type="SUPFAM" id="SSF54665">
    <property type="entry name" value="CO dehydrogenase molybdoprotein N-domain-like"/>
    <property type="match status" value="1"/>
</dbReference>
<comment type="caution">
    <text evidence="8">The sequence shown here is derived from an EMBL/GenBank/DDBJ whole genome shotgun (WGS) entry which is preliminary data.</text>
</comment>
<dbReference type="Gene3D" id="3.90.1170.50">
    <property type="entry name" value="Aldehyde oxidase/xanthine dehydrogenase, a/b hammerhead"/>
    <property type="match status" value="1"/>
</dbReference>
<dbReference type="InterPro" id="IPR016208">
    <property type="entry name" value="Ald_Oxase/xanthine_DH-like"/>
</dbReference>
<evidence type="ECO:0000259" key="7">
    <source>
        <dbReference type="PROSITE" id="PS51085"/>
    </source>
</evidence>
<evidence type="ECO:0000256" key="6">
    <source>
        <dbReference type="SAM" id="MobiDB-lite"/>
    </source>
</evidence>